<accession>A0ABY7S286</accession>
<keyword evidence="1" id="KW-0732">Signal</keyword>
<evidence type="ECO:0000313" key="3">
    <source>
        <dbReference type="Proteomes" id="UP001202717"/>
    </source>
</evidence>
<organism evidence="2 3">
    <name type="scientific">Psychroserpens ponticola</name>
    <dbReference type="NCBI Taxonomy" id="2932268"/>
    <lineage>
        <taxon>Bacteria</taxon>
        <taxon>Pseudomonadati</taxon>
        <taxon>Bacteroidota</taxon>
        <taxon>Flavobacteriia</taxon>
        <taxon>Flavobacteriales</taxon>
        <taxon>Flavobacteriaceae</taxon>
        <taxon>Psychroserpens</taxon>
    </lineage>
</organism>
<reference evidence="2 3" key="1">
    <citation type="submission" date="2023-01" db="EMBL/GenBank/DDBJ databases">
        <title>Psychroserpens ponticola sp. nov., isolated from seawater.</title>
        <authorList>
            <person name="Kristyanto S."/>
            <person name="Jung J."/>
            <person name="Kim J.M."/>
            <person name="Jeon C.O."/>
        </authorList>
    </citation>
    <scope>NUCLEOTIDE SEQUENCE [LARGE SCALE GENOMIC DNA]</scope>
    <source>
        <strain evidence="2 3">MSW6</strain>
    </source>
</reference>
<proteinExistence type="predicted"/>
<feature type="signal peptide" evidence="1">
    <location>
        <begin position="1"/>
        <end position="19"/>
    </location>
</feature>
<sequence length="312" mass="34598">MKTHLFIKLCFYFSFILFASCSTEDDGESNDPTDNLITVNIAEYPSSGDLITEINSSLEGSLSYNITLQTVSQAILINGNELRVGDWLAFDFEANEFLYFNVEVSNGNDTELLEYKIAIQDVDDIWAFLNGNTRTTYEDASLGEWVWITESEYNALANYLANTTKSGASDTQLFNNNSVQQVSGGKTFANANQNSMPMNHYFFAFKYYSWSSNATSNRVKLSETSTKSSFTSVGEILPEHDDGFNHFVLKGVNTKTMSEAYLGLYASLKIGAKDDNSSSYNHGGGNTANLDDTVLGKVLLQQGLSTSLKQWD</sequence>
<dbReference type="PROSITE" id="PS51257">
    <property type="entry name" value="PROKAR_LIPOPROTEIN"/>
    <property type="match status" value="1"/>
</dbReference>
<dbReference type="Proteomes" id="UP001202717">
    <property type="component" value="Chromosome"/>
</dbReference>
<dbReference type="RefSeq" id="WP_249994369.1">
    <property type="nucleotide sequence ID" value="NZ_CP116221.1"/>
</dbReference>
<evidence type="ECO:0000256" key="1">
    <source>
        <dbReference type="SAM" id="SignalP"/>
    </source>
</evidence>
<gene>
    <name evidence="2" type="ORF">MUN68_007075</name>
</gene>
<keyword evidence="3" id="KW-1185">Reference proteome</keyword>
<feature type="chain" id="PRO_5046094267" evidence="1">
    <location>
        <begin position="20"/>
        <end position="312"/>
    </location>
</feature>
<protein>
    <submittedName>
        <fullName evidence="2">Uncharacterized protein</fullName>
    </submittedName>
</protein>
<dbReference type="EMBL" id="CP116221">
    <property type="protein sequence ID" value="WCO03253.1"/>
    <property type="molecule type" value="Genomic_DNA"/>
</dbReference>
<evidence type="ECO:0000313" key="2">
    <source>
        <dbReference type="EMBL" id="WCO03253.1"/>
    </source>
</evidence>
<name>A0ABY7S286_9FLAO</name>